<dbReference type="KEGG" id="mcak:MCCS_10680"/>
<keyword evidence="9" id="KW-1185">Reference proteome</keyword>
<evidence type="ECO:0000256" key="4">
    <source>
        <dbReference type="ARBA" id="ARBA00022989"/>
    </source>
</evidence>
<sequence length="125" mass="14696">MIERYGRLIKFIIVGVLNTLNYYIVYLLLLKFLSLSYITSHLTGFLVSFIISYFLNCYFVYKVKPTIKKFIQFPLTQIVNMGVQTLLLYIFVELLHIDKVYAPFPALIFTIPVTYLVTTYILTKE</sequence>
<comment type="subcellular location">
    <subcellularLocation>
        <location evidence="1">Membrane</location>
        <topology evidence="1">Multi-pass membrane protein</topology>
    </subcellularLocation>
</comment>
<reference evidence="8 9" key="1">
    <citation type="journal article" date="2017" name="Int. J. Syst. Evol. Microbiol.">
        <title>Macrococcus canis sp. nov., a skin bacterium associated with infections in dogs.</title>
        <authorList>
            <person name="Gobeli Brawand S."/>
            <person name="Cotting K."/>
            <person name="Gomez-Sanz E."/>
            <person name="Collaud A."/>
            <person name="Thomann A."/>
            <person name="Brodard I."/>
            <person name="Rodriguez-Campos S."/>
            <person name="Strauss C."/>
            <person name="Perreten V."/>
        </authorList>
    </citation>
    <scope>NUCLEOTIDE SEQUENCE [LARGE SCALE GENOMIC DNA]</scope>
    <source>
        <strain evidence="8 9">KM45013</strain>
    </source>
</reference>
<keyword evidence="3 6" id="KW-0812">Transmembrane</keyword>
<dbReference type="EMBL" id="CP021059">
    <property type="protein sequence ID" value="ARQ06715.1"/>
    <property type="molecule type" value="Genomic_DNA"/>
</dbReference>
<feature type="transmembrane region" description="Helical" evidence="6">
    <location>
        <begin position="104"/>
        <end position="123"/>
    </location>
</feature>
<dbReference type="Pfam" id="PF04138">
    <property type="entry name" value="GtrA_DPMS_TM"/>
    <property type="match status" value="1"/>
</dbReference>
<feature type="domain" description="GtrA/DPMS transmembrane" evidence="7">
    <location>
        <begin position="10"/>
        <end position="121"/>
    </location>
</feature>
<comment type="similarity">
    <text evidence="2">Belongs to the GtrA family.</text>
</comment>
<organism evidence="8 9">
    <name type="scientific">Macrococcoides canis</name>
    <dbReference type="NCBI Taxonomy" id="1855823"/>
    <lineage>
        <taxon>Bacteria</taxon>
        <taxon>Bacillati</taxon>
        <taxon>Bacillota</taxon>
        <taxon>Bacilli</taxon>
        <taxon>Bacillales</taxon>
        <taxon>Staphylococcaceae</taxon>
        <taxon>Macrococcoides</taxon>
    </lineage>
</organism>
<proteinExistence type="inferred from homology"/>
<evidence type="ECO:0000256" key="5">
    <source>
        <dbReference type="ARBA" id="ARBA00023136"/>
    </source>
</evidence>
<dbReference type="Proteomes" id="UP000194154">
    <property type="component" value="Chromosome"/>
</dbReference>
<keyword evidence="4 6" id="KW-1133">Transmembrane helix</keyword>
<dbReference type="PANTHER" id="PTHR38459">
    <property type="entry name" value="PROPHAGE BACTOPRENOL-LINKED GLUCOSE TRANSLOCASE HOMOLOG"/>
    <property type="match status" value="1"/>
</dbReference>
<dbReference type="AlphaFoldDB" id="A0A1W7AAR2"/>
<evidence type="ECO:0000256" key="2">
    <source>
        <dbReference type="ARBA" id="ARBA00009399"/>
    </source>
</evidence>
<dbReference type="InterPro" id="IPR051401">
    <property type="entry name" value="GtrA_CellWall_Glycosyl"/>
</dbReference>
<feature type="transmembrane region" description="Helical" evidence="6">
    <location>
        <begin position="73"/>
        <end position="92"/>
    </location>
</feature>
<dbReference type="InterPro" id="IPR007267">
    <property type="entry name" value="GtrA_DPMS_TM"/>
</dbReference>
<evidence type="ECO:0000256" key="6">
    <source>
        <dbReference type="SAM" id="Phobius"/>
    </source>
</evidence>
<dbReference type="GeneID" id="35295200"/>
<dbReference type="RefSeq" id="WP_086042368.1">
    <property type="nucleotide sequence ID" value="NZ_CBCRZA010000005.1"/>
</dbReference>
<gene>
    <name evidence="8" type="ORF">MCCS_10680</name>
</gene>
<dbReference type="STRING" id="1855823.MCCS_10680"/>
<accession>A0A1W7AAR2</accession>
<evidence type="ECO:0000256" key="1">
    <source>
        <dbReference type="ARBA" id="ARBA00004141"/>
    </source>
</evidence>
<dbReference type="PANTHER" id="PTHR38459:SF1">
    <property type="entry name" value="PROPHAGE BACTOPRENOL-LINKED GLUCOSE TRANSLOCASE HOMOLOG"/>
    <property type="match status" value="1"/>
</dbReference>
<dbReference type="GO" id="GO:0000271">
    <property type="term" value="P:polysaccharide biosynthetic process"/>
    <property type="evidence" value="ECO:0007669"/>
    <property type="project" value="InterPro"/>
</dbReference>
<dbReference type="OrthoDB" id="2666802at2"/>
<evidence type="ECO:0000256" key="3">
    <source>
        <dbReference type="ARBA" id="ARBA00022692"/>
    </source>
</evidence>
<evidence type="ECO:0000313" key="8">
    <source>
        <dbReference type="EMBL" id="ARQ06715.1"/>
    </source>
</evidence>
<name>A0A1W7AAR2_9STAP</name>
<protein>
    <submittedName>
        <fullName evidence="8">GtrA-like protein</fullName>
    </submittedName>
</protein>
<evidence type="ECO:0000313" key="9">
    <source>
        <dbReference type="Proteomes" id="UP000194154"/>
    </source>
</evidence>
<evidence type="ECO:0000259" key="7">
    <source>
        <dbReference type="Pfam" id="PF04138"/>
    </source>
</evidence>
<dbReference type="GO" id="GO:0005886">
    <property type="term" value="C:plasma membrane"/>
    <property type="evidence" value="ECO:0007669"/>
    <property type="project" value="TreeGrafter"/>
</dbReference>
<feature type="transmembrane region" description="Helical" evidence="6">
    <location>
        <begin position="12"/>
        <end position="30"/>
    </location>
</feature>
<keyword evidence="5 6" id="KW-0472">Membrane</keyword>
<feature type="transmembrane region" description="Helical" evidence="6">
    <location>
        <begin position="42"/>
        <end position="61"/>
    </location>
</feature>